<dbReference type="EMBL" id="FZQP02000187">
    <property type="protein sequence ID" value="VVC87769.1"/>
    <property type="molecule type" value="Genomic_DNA"/>
</dbReference>
<accession>A0A5E4PPI3</accession>
<protein>
    <submittedName>
        <fullName evidence="6">Uncharacterized protein</fullName>
    </submittedName>
</protein>
<dbReference type="GO" id="GO:0042574">
    <property type="term" value="P:retinal metabolic process"/>
    <property type="evidence" value="ECO:0007669"/>
    <property type="project" value="TreeGrafter"/>
</dbReference>
<dbReference type="GO" id="GO:0010436">
    <property type="term" value="F:carotenoid dioxygenase activity"/>
    <property type="evidence" value="ECO:0007669"/>
    <property type="project" value="TreeGrafter"/>
</dbReference>
<evidence type="ECO:0000256" key="4">
    <source>
        <dbReference type="ARBA" id="ARBA00023004"/>
    </source>
</evidence>
<keyword evidence="3" id="KW-0560">Oxidoreductase</keyword>
<feature type="binding site" evidence="5">
    <location>
        <position position="55"/>
    </location>
    <ligand>
        <name>Fe cation</name>
        <dbReference type="ChEBI" id="CHEBI:24875"/>
        <note>catalytic</note>
    </ligand>
</feature>
<organism evidence="6 7">
    <name type="scientific">Leptidea sinapis</name>
    <dbReference type="NCBI Taxonomy" id="189913"/>
    <lineage>
        <taxon>Eukaryota</taxon>
        <taxon>Metazoa</taxon>
        <taxon>Ecdysozoa</taxon>
        <taxon>Arthropoda</taxon>
        <taxon>Hexapoda</taxon>
        <taxon>Insecta</taxon>
        <taxon>Pterygota</taxon>
        <taxon>Neoptera</taxon>
        <taxon>Endopterygota</taxon>
        <taxon>Lepidoptera</taxon>
        <taxon>Glossata</taxon>
        <taxon>Ditrysia</taxon>
        <taxon>Papilionoidea</taxon>
        <taxon>Pieridae</taxon>
        <taxon>Dismorphiinae</taxon>
        <taxon>Leptidea</taxon>
    </lineage>
</organism>
<dbReference type="Pfam" id="PF03055">
    <property type="entry name" value="RPE65"/>
    <property type="match status" value="1"/>
</dbReference>
<evidence type="ECO:0000256" key="2">
    <source>
        <dbReference type="ARBA" id="ARBA00022723"/>
    </source>
</evidence>
<dbReference type="GO" id="GO:0016121">
    <property type="term" value="P:carotene catabolic process"/>
    <property type="evidence" value="ECO:0007669"/>
    <property type="project" value="TreeGrafter"/>
</dbReference>
<evidence type="ECO:0000313" key="6">
    <source>
        <dbReference type="EMBL" id="VVC87769.1"/>
    </source>
</evidence>
<dbReference type="AlphaFoldDB" id="A0A5E4PPI3"/>
<comment type="similarity">
    <text evidence="1">Belongs to the carotenoid oxygenase family.</text>
</comment>
<proteinExistence type="inferred from homology"/>
<dbReference type="InterPro" id="IPR004294">
    <property type="entry name" value="Carotenoid_Oase"/>
</dbReference>
<keyword evidence="4 5" id="KW-0408">Iron</keyword>
<evidence type="ECO:0000256" key="1">
    <source>
        <dbReference type="ARBA" id="ARBA00006787"/>
    </source>
</evidence>
<dbReference type="GO" id="GO:0046872">
    <property type="term" value="F:metal ion binding"/>
    <property type="evidence" value="ECO:0007669"/>
    <property type="project" value="UniProtKB-KW"/>
</dbReference>
<reference evidence="6 7" key="1">
    <citation type="submission" date="2017-07" db="EMBL/GenBank/DDBJ databases">
        <authorList>
            <person name="Talla V."/>
            <person name="Backstrom N."/>
        </authorList>
    </citation>
    <scope>NUCLEOTIDE SEQUENCE [LARGE SCALE GENOMIC DNA]</scope>
</reference>
<sequence length="322" mass="36921">MPNGDVYNLGMAVPKGRLRHVLVKFPFDKEGDMFAKAEVVGSFASRWWLHPSYMHSFGITENYFVIVEQPMTISLNKMVINQLTNQPMVSSMQWFGDCETHIVLISRNTGEEVKRFRTENLFYLHVINSFEHNGKLTIDICAYKDAKALEGMYVDALKSMQYNADYADWFRGRPKRLEMDLSSPNLTQIEPKLLADIGCETPRINYELHNGKFYRYFYAISSEVDHEHPGSLVKVDTKTGESKIWWEEGCYSSEPIFVPRPNAEDEDDGVLVSALVFSKDERQVALLVLDAKNMTEIARATFITPSPAPKCLHGWFLPDKLK</sequence>
<evidence type="ECO:0000256" key="5">
    <source>
        <dbReference type="PIRSR" id="PIRSR604294-1"/>
    </source>
</evidence>
<comment type="cofactor">
    <cofactor evidence="5">
        <name>Fe(2+)</name>
        <dbReference type="ChEBI" id="CHEBI:29033"/>
    </cofactor>
    <text evidence="5">Binds 1 Fe(2+) ion per subunit.</text>
</comment>
<feature type="binding site" evidence="5">
    <location>
        <position position="313"/>
    </location>
    <ligand>
        <name>Fe cation</name>
        <dbReference type="ChEBI" id="CHEBI:24875"/>
        <note>catalytic</note>
    </ligand>
</feature>
<gene>
    <name evidence="6" type="ORF">LSINAPIS_LOCUS1296</name>
</gene>
<dbReference type="GO" id="GO:0003834">
    <property type="term" value="F:beta-carotene 15,15'-dioxygenase activity"/>
    <property type="evidence" value="ECO:0007669"/>
    <property type="project" value="TreeGrafter"/>
</dbReference>
<evidence type="ECO:0000313" key="7">
    <source>
        <dbReference type="Proteomes" id="UP000324832"/>
    </source>
</evidence>
<name>A0A5E4PPI3_9NEOP</name>
<keyword evidence="2 5" id="KW-0479">Metal-binding</keyword>
<dbReference type="PANTHER" id="PTHR10543:SF24">
    <property type="entry name" value="CAROTENOID ISOMEROOXYGENASE"/>
    <property type="match status" value="1"/>
</dbReference>
<dbReference type="Proteomes" id="UP000324832">
    <property type="component" value="Unassembled WGS sequence"/>
</dbReference>
<feature type="binding site" evidence="5">
    <location>
        <position position="125"/>
    </location>
    <ligand>
        <name>Fe cation</name>
        <dbReference type="ChEBI" id="CHEBI:24875"/>
        <note>catalytic</note>
    </ligand>
</feature>
<evidence type="ECO:0000256" key="3">
    <source>
        <dbReference type="ARBA" id="ARBA00023002"/>
    </source>
</evidence>
<dbReference type="PANTHER" id="PTHR10543">
    <property type="entry name" value="BETA-CAROTENE DIOXYGENASE"/>
    <property type="match status" value="1"/>
</dbReference>
<keyword evidence="7" id="KW-1185">Reference proteome</keyword>